<dbReference type="EMBL" id="WNXC01000005">
    <property type="protein sequence ID" value="MBB2150119.1"/>
    <property type="molecule type" value="Genomic_DNA"/>
</dbReference>
<reference evidence="3 4" key="1">
    <citation type="submission" date="2019-11" db="EMBL/GenBank/DDBJ databases">
        <title>Description of Pedobacter sp. LMG 31462T.</title>
        <authorList>
            <person name="Carlier A."/>
            <person name="Qi S."/>
            <person name="Vandamme P."/>
        </authorList>
    </citation>
    <scope>NUCLEOTIDE SEQUENCE [LARGE SCALE GENOMIC DNA]</scope>
    <source>
        <strain evidence="3 4">LMG 31462</strain>
    </source>
</reference>
<evidence type="ECO:0008006" key="5">
    <source>
        <dbReference type="Google" id="ProtNLM"/>
    </source>
</evidence>
<keyword evidence="2" id="KW-1133">Transmembrane helix</keyword>
<sequence>MKPNEHIKLPDDELIAHIKGQLMAHEEDYAPGAWENFNADKSAKKRGMFFWLGSLSTAAALVLIGFAIFFVNNKKEGLKPSILTGTSASNQTIKLPVEVKEKALKAEELIKEVKPAELASTPEPANANLIGAGKSGNPVGVLGDLAQVSGSKSRNQIPAGHTTATSTQVHQPSNVQETTFNHSVIANSTSNTVHPSTTVAVTQQRQEAVLKDAAAEVKTQSLEEFLAQESKNGNARGRKNQAKVARLPMEDKWEMGVMVAPSVGSSKKLNMGYGLSMGYALSKRVSINSGISYNEMGASRTASPASDGAYSSPATTTMGLASNSKELKAVDANIRGIDIPLEIRYRLTNSLYANVGISAFAVLNQKQKNTFLESQVQSSLADPGSTASATFKANVLSTTVIEERKNSELKTDPYLGFYNFSLGYKQQISRGKSVSLEPFVKLPIKEFTQENLYLIGTGLRLKFDF</sequence>
<name>A0ABR6EZ63_9SPHI</name>
<organism evidence="3 4">
    <name type="scientific">Pedobacter gandavensis</name>
    <dbReference type="NCBI Taxonomy" id="2679963"/>
    <lineage>
        <taxon>Bacteria</taxon>
        <taxon>Pseudomonadati</taxon>
        <taxon>Bacteroidota</taxon>
        <taxon>Sphingobacteriia</taxon>
        <taxon>Sphingobacteriales</taxon>
        <taxon>Sphingobacteriaceae</taxon>
        <taxon>Pedobacter</taxon>
    </lineage>
</organism>
<feature type="transmembrane region" description="Helical" evidence="2">
    <location>
        <begin position="49"/>
        <end position="71"/>
    </location>
</feature>
<dbReference type="Proteomes" id="UP000636110">
    <property type="component" value="Unassembled WGS sequence"/>
</dbReference>
<dbReference type="RefSeq" id="WP_182958689.1">
    <property type="nucleotide sequence ID" value="NZ_WNXC01000005.1"/>
</dbReference>
<keyword evidence="2" id="KW-0812">Transmembrane</keyword>
<protein>
    <recommendedName>
        <fullName evidence="5">Outer membrane protein beta-barrel domain-containing protein</fullName>
    </recommendedName>
</protein>
<accession>A0ABR6EZ63</accession>
<gene>
    <name evidence="3" type="ORF">GM920_14550</name>
</gene>
<proteinExistence type="predicted"/>
<evidence type="ECO:0000256" key="2">
    <source>
        <dbReference type="SAM" id="Phobius"/>
    </source>
</evidence>
<keyword evidence="2" id="KW-0472">Membrane</keyword>
<comment type="caution">
    <text evidence="3">The sequence shown here is derived from an EMBL/GenBank/DDBJ whole genome shotgun (WGS) entry which is preliminary data.</text>
</comment>
<evidence type="ECO:0000313" key="4">
    <source>
        <dbReference type="Proteomes" id="UP000636110"/>
    </source>
</evidence>
<evidence type="ECO:0000256" key="1">
    <source>
        <dbReference type="SAM" id="MobiDB-lite"/>
    </source>
</evidence>
<feature type="region of interest" description="Disordered" evidence="1">
    <location>
        <begin position="152"/>
        <end position="172"/>
    </location>
</feature>
<evidence type="ECO:0000313" key="3">
    <source>
        <dbReference type="EMBL" id="MBB2150119.1"/>
    </source>
</evidence>
<keyword evidence="4" id="KW-1185">Reference proteome</keyword>